<gene>
    <name evidence="7" type="ORF">XBO1_980009</name>
</gene>
<dbReference type="Pfam" id="PF03241">
    <property type="entry name" value="HpaB"/>
    <property type="match status" value="1"/>
</dbReference>
<feature type="domain" description="HpaB/PvcC/4-BUDH N-terminal" evidence="6">
    <location>
        <begin position="25"/>
        <end position="288"/>
    </location>
</feature>
<feature type="binding site" evidence="4">
    <location>
        <position position="207"/>
    </location>
    <ligand>
        <name>FAD</name>
        <dbReference type="ChEBI" id="CHEBI:57692"/>
    </ligand>
</feature>
<evidence type="ECO:0000256" key="1">
    <source>
        <dbReference type="ARBA" id="ARBA00022630"/>
    </source>
</evidence>
<organism evidence="7">
    <name type="scientific">Xenorhabdus bovienii str. oregonense</name>
    <dbReference type="NCBI Taxonomy" id="1398202"/>
    <lineage>
        <taxon>Bacteria</taxon>
        <taxon>Pseudomonadati</taxon>
        <taxon>Pseudomonadota</taxon>
        <taxon>Gammaproteobacteria</taxon>
        <taxon>Enterobacterales</taxon>
        <taxon>Morganellaceae</taxon>
        <taxon>Xenorhabdus</taxon>
    </lineage>
</organism>
<evidence type="ECO:0000259" key="5">
    <source>
        <dbReference type="Pfam" id="PF03241"/>
    </source>
</evidence>
<feature type="domain" description="HpaB/PvcC/4-BUDH C-terminal" evidence="5">
    <location>
        <begin position="302"/>
        <end position="478"/>
    </location>
</feature>
<name>A0A077PB15_XENBV</name>
<dbReference type="InterPro" id="IPR036250">
    <property type="entry name" value="AcylCo_DH-like_C"/>
</dbReference>
<dbReference type="PIRSF" id="PIRSF000331">
    <property type="entry name" value="HpaA_HpaB"/>
    <property type="match status" value="1"/>
</dbReference>
<comment type="caution">
    <text evidence="7">The sequence shown here is derived from an EMBL/GenBank/DDBJ whole genome shotgun (WGS) entry which is preliminary data.</text>
</comment>
<evidence type="ECO:0000259" key="6">
    <source>
        <dbReference type="Pfam" id="PF11794"/>
    </source>
</evidence>
<dbReference type="Gene3D" id="1.10.3140.10">
    <property type="entry name" value="4-hydroxybutyryl-coa dehydratase, domain 1"/>
    <property type="match status" value="1"/>
</dbReference>
<accession>A0A077PB15</accession>
<dbReference type="Pfam" id="PF11794">
    <property type="entry name" value="HpaB_N"/>
    <property type="match status" value="1"/>
</dbReference>
<keyword evidence="2 4" id="KW-0274">FAD</keyword>
<dbReference type="HOGENOM" id="CLU_023920_2_1_6"/>
<dbReference type="Gene3D" id="1.20.140.10">
    <property type="entry name" value="Butyryl-CoA Dehydrogenase, subunit A, domain 3"/>
    <property type="match status" value="1"/>
</dbReference>
<dbReference type="InterPro" id="IPR009100">
    <property type="entry name" value="AcylCoA_DH/oxidase_NM_dom_sf"/>
</dbReference>
<sequence length="494" mass="56882">MQQHNIASDVQDSWSLAGAKGAWCGERYKASLQDRRQVWYDGERIEVTKHPDFVSTLNHLAALYDLQHQPELCEQMLYTSPLTGNPVSYSWLAPSTQEELSAKWRNSHLWMEHTLGMVPRVPDFMSNVVVGLYDFRHRAGQINPRFKENIERYYLYCRENDISLTHAIGDPQIDRSATLEECPEAGLRVLEKREDGIVVRGAKNLATLAPFCHEALIYMSPSYALRKHKDYVVWFSVAMETPGLHILCREAHVKRGSSHQHLLSERFDEQDAMLFFDDVFIPNERIFLLEEAEAAFEGFFRLNAWALYVGQIRFYHRLRTFLGVTSLISQSIGVNEFREIQNQLGELSAYLELIRHSLVAMNAEARVTDSGLLAPASTLAPDTFAAQISGRINEIVRTISGAGLIMQPSPRDLATPELRPFLDRYMRGKSCSVDFKSRLFRFAWEMVADAFGSRQDIYELWNRGDVVRNRIHLYKTLGEREEIENHIRQLIDSY</sequence>
<dbReference type="SUPFAM" id="SSF56645">
    <property type="entry name" value="Acyl-CoA dehydrogenase NM domain-like"/>
    <property type="match status" value="1"/>
</dbReference>
<dbReference type="Proteomes" id="UP000028483">
    <property type="component" value="Unassembled WGS sequence"/>
</dbReference>
<dbReference type="AlphaFoldDB" id="A0A077PB15"/>
<dbReference type="SUPFAM" id="SSF47203">
    <property type="entry name" value="Acyl-CoA dehydrogenase C-terminal domain-like"/>
    <property type="match status" value="1"/>
</dbReference>
<keyword evidence="1" id="KW-0285">Flavoprotein</keyword>
<keyword evidence="3" id="KW-0560">Oxidoreductase</keyword>
<dbReference type="PANTHER" id="PTHR36117">
    <property type="entry name" value="4-HYDROXYPHENYLACETATE 3-MONOOXYGENASE-RELATED"/>
    <property type="match status" value="1"/>
</dbReference>
<evidence type="ECO:0000256" key="4">
    <source>
        <dbReference type="PIRSR" id="PIRSR000331-2"/>
    </source>
</evidence>
<protein>
    <submittedName>
        <fullName evidence="7">4-hydroxyphenylacetate 3-hydroxylase</fullName>
    </submittedName>
</protein>
<dbReference type="EMBL" id="CBSX010000268">
    <property type="protein sequence ID" value="CDH08205.1"/>
    <property type="molecule type" value="Genomic_DNA"/>
</dbReference>
<dbReference type="InterPro" id="IPR004925">
    <property type="entry name" value="HpaB/PvcC/4-BUDH"/>
</dbReference>
<proteinExistence type="predicted"/>
<dbReference type="PANTHER" id="PTHR36117:SF3">
    <property type="entry name" value="4-HYDROXYPHENYLACETATE 3-MONOOXYGENASE-RELATED"/>
    <property type="match status" value="1"/>
</dbReference>
<evidence type="ECO:0000256" key="3">
    <source>
        <dbReference type="ARBA" id="ARBA00023002"/>
    </source>
</evidence>
<dbReference type="RefSeq" id="WP_051894474.1">
    <property type="nucleotide sequence ID" value="NZ_CAWLUU010000086.1"/>
</dbReference>
<dbReference type="InterPro" id="IPR024674">
    <property type="entry name" value="HpaB/PvcC/4-BUDH_N"/>
</dbReference>
<evidence type="ECO:0000313" key="7">
    <source>
        <dbReference type="EMBL" id="CDH08205.1"/>
    </source>
</evidence>
<dbReference type="InterPro" id="IPR024719">
    <property type="entry name" value="HpaB/PvcC/4-BUDH_C"/>
</dbReference>
<dbReference type="InterPro" id="IPR046373">
    <property type="entry name" value="Acyl-CoA_Oxase/DH_mid-dom_sf"/>
</dbReference>
<evidence type="ECO:0000256" key="2">
    <source>
        <dbReference type="ARBA" id="ARBA00022827"/>
    </source>
</evidence>
<feature type="binding site" evidence="4">
    <location>
        <begin position="465"/>
        <end position="468"/>
    </location>
    <ligand>
        <name>FAD</name>
        <dbReference type="ChEBI" id="CHEBI:57692"/>
    </ligand>
</feature>
<dbReference type="Gene3D" id="2.40.110.10">
    <property type="entry name" value="Butyryl-CoA Dehydrogenase, subunit A, domain 2"/>
    <property type="match status" value="1"/>
</dbReference>
<feature type="binding site" evidence="4">
    <location>
        <begin position="172"/>
        <end position="175"/>
    </location>
    <ligand>
        <name>FAD</name>
        <dbReference type="ChEBI" id="CHEBI:57692"/>
    </ligand>
</feature>
<reference evidence="7" key="1">
    <citation type="submission" date="2013-07" db="EMBL/GenBank/DDBJ databases">
        <title>Sub-species coevolution in mutualistic symbiosis.</title>
        <authorList>
            <person name="Murfin K."/>
            <person name="Klassen J."/>
            <person name="Lee M."/>
            <person name="Forst S."/>
            <person name="Stock P."/>
            <person name="Goodrich-Blair H."/>
        </authorList>
    </citation>
    <scope>NUCLEOTIDE SEQUENCE [LARGE SCALE GENOMIC DNA]</scope>
    <source>
        <strain evidence="7">Oregonense</strain>
    </source>
</reference>
<feature type="binding site" evidence="4">
    <location>
        <begin position="166"/>
        <end position="168"/>
    </location>
    <ligand>
        <name>FAD</name>
        <dbReference type="ChEBI" id="CHEBI:57692"/>
    </ligand>
</feature>
<dbReference type="GO" id="GO:0016627">
    <property type="term" value="F:oxidoreductase activity, acting on the CH-CH group of donors"/>
    <property type="evidence" value="ECO:0007669"/>
    <property type="project" value="InterPro"/>
</dbReference>